<feature type="compositionally biased region" description="Basic and acidic residues" evidence="1">
    <location>
        <begin position="311"/>
        <end position="321"/>
    </location>
</feature>
<evidence type="ECO:0000313" key="3">
    <source>
        <dbReference type="Proteomes" id="UP000265631"/>
    </source>
</evidence>
<comment type="caution">
    <text evidence="2">The sequence shown here is derived from an EMBL/GenBank/DDBJ whole genome shotgun (WGS) entry which is preliminary data.</text>
</comment>
<feature type="compositionally biased region" description="Low complexity" evidence="1">
    <location>
        <begin position="301"/>
        <end position="310"/>
    </location>
</feature>
<dbReference type="EMBL" id="PXXK01000101">
    <property type="protein sequence ID" value="RFN51481.1"/>
    <property type="molecule type" value="Genomic_DNA"/>
</dbReference>
<feature type="compositionally biased region" description="Basic and acidic residues" evidence="1">
    <location>
        <begin position="143"/>
        <end position="156"/>
    </location>
</feature>
<feature type="region of interest" description="Disordered" evidence="1">
    <location>
        <begin position="1"/>
        <end position="25"/>
    </location>
</feature>
<feature type="compositionally biased region" description="Basic and acidic residues" evidence="1">
    <location>
        <begin position="286"/>
        <end position="297"/>
    </location>
</feature>
<evidence type="ECO:0000256" key="1">
    <source>
        <dbReference type="SAM" id="MobiDB-lite"/>
    </source>
</evidence>
<proteinExistence type="predicted"/>
<evidence type="ECO:0000313" key="2">
    <source>
        <dbReference type="EMBL" id="RFN51481.1"/>
    </source>
</evidence>
<feature type="region of interest" description="Disordered" evidence="1">
    <location>
        <begin position="176"/>
        <end position="205"/>
    </location>
</feature>
<keyword evidence="3" id="KW-1185">Reference proteome</keyword>
<name>A0A395MU61_9HYPO</name>
<reference evidence="2 3" key="1">
    <citation type="journal article" date="2018" name="PLoS Pathog.">
        <title>Evolution of structural diversity of trichothecenes, a family of toxins produced by plant pathogenic and entomopathogenic fungi.</title>
        <authorList>
            <person name="Proctor R.H."/>
            <person name="McCormick S.P."/>
            <person name="Kim H.S."/>
            <person name="Cardoza R.E."/>
            <person name="Stanley A.M."/>
            <person name="Lindo L."/>
            <person name="Kelly A."/>
            <person name="Brown D.W."/>
            <person name="Lee T."/>
            <person name="Vaughan M.M."/>
            <person name="Alexander N.J."/>
            <person name="Busman M."/>
            <person name="Gutierrez S."/>
        </authorList>
    </citation>
    <scope>NUCLEOTIDE SEQUENCE [LARGE SCALE GENOMIC DNA]</scope>
    <source>
        <strain evidence="2 3">NRRL 13405</strain>
    </source>
</reference>
<feature type="compositionally biased region" description="Basic and acidic residues" evidence="1">
    <location>
        <begin position="248"/>
        <end position="258"/>
    </location>
</feature>
<sequence length="429" mass="46679">MVENRDGPSTAGVGGGIPTNTTTTNPAADATTAAIAAIAAIVADEHREPLPGVYVHDDFGSYHGDDDEGNHQTSMKTKMANEPMNQASREDIARLSDQISHVTDQVSKLTDMVTQMWQGYKPPYDTNEGSVFAKRPTLMRNAWDPRHGKGNGEDSPPKIIVPSTAKVARLEIEFGSESPEQAQAPEDTGNNSQHPNNSTVWDSPVNSRLDALPLLDGLPAGLSKTREKVPGSTDGSSPFSSSFEESEERSFESSDKIDSPSPANRQPEQRGPESSGKDGSSSSTDRQPEEHGPEPSAKDGSPASSSSSSERSSKLSTEHDSSAVNNAKGHEIERLTPAQEVEQLAANDALLNYFVYYLSHPNHERKPIIERSDVTPAMAQSFRNAAQDRRGKKLQMKTDVRDRVRKLSKDTAVDLYVALSQRYYRECSD</sequence>
<gene>
    <name evidence="2" type="ORF">FIE12Z_4217</name>
</gene>
<feature type="region of interest" description="Disordered" evidence="1">
    <location>
        <begin position="220"/>
        <end position="332"/>
    </location>
</feature>
<dbReference type="AlphaFoldDB" id="A0A395MU61"/>
<organism evidence="2 3">
    <name type="scientific">Fusarium flagelliforme</name>
    <dbReference type="NCBI Taxonomy" id="2675880"/>
    <lineage>
        <taxon>Eukaryota</taxon>
        <taxon>Fungi</taxon>
        <taxon>Dikarya</taxon>
        <taxon>Ascomycota</taxon>
        <taxon>Pezizomycotina</taxon>
        <taxon>Sordariomycetes</taxon>
        <taxon>Hypocreomycetidae</taxon>
        <taxon>Hypocreales</taxon>
        <taxon>Nectriaceae</taxon>
        <taxon>Fusarium</taxon>
        <taxon>Fusarium incarnatum-equiseti species complex</taxon>
    </lineage>
</organism>
<feature type="compositionally biased region" description="Polar residues" evidence="1">
    <location>
        <begin position="188"/>
        <end position="205"/>
    </location>
</feature>
<accession>A0A395MU61</accession>
<protein>
    <submittedName>
        <fullName evidence="2">Uncharacterized protein</fullName>
    </submittedName>
</protein>
<feature type="region of interest" description="Disordered" evidence="1">
    <location>
        <begin position="140"/>
        <end position="160"/>
    </location>
</feature>
<dbReference type="Proteomes" id="UP000265631">
    <property type="component" value="Unassembled WGS sequence"/>
</dbReference>